<dbReference type="Proteomes" id="UP000226712">
    <property type="component" value="Unassembled WGS sequence"/>
</dbReference>
<evidence type="ECO:0000256" key="8">
    <source>
        <dbReference type="SAM" id="Phobius"/>
    </source>
</evidence>
<dbReference type="GO" id="GO:0008233">
    <property type="term" value="F:peptidase activity"/>
    <property type="evidence" value="ECO:0007669"/>
    <property type="project" value="UniProtKB-KW"/>
</dbReference>
<dbReference type="Pfam" id="PF09721">
    <property type="entry name" value="Exosortase_EpsH"/>
    <property type="match status" value="1"/>
</dbReference>
<keyword evidence="3" id="KW-0645">Protease</keyword>
<keyword evidence="7 8" id="KW-0472">Membrane</keyword>
<evidence type="ECO:0000256" key="5">
    <source>
        <dbReference type="ARBA" id="ARBA00022801"/>
    </source>
</evidence>
<dbReference type="AlphaFoldDB" id="A0A2D6LP69"/>
<evidence type="ECO:0008006" key="11">
    <source>
        <dbReference type="Google" id="ProtNLM"/>
    </source>
</evidence>
<keyword evidence="6 8" id="KW-1133">Transmembrane helix</keyword>
<proteinExistence type="predicted"/>
<dbReference type="NCBIfam" id="TIGR04178">
    <property type="entry name" value="exo_archaeo"/>
    <property type="match status" value="1"/>
</dbReference>
<reference evidence="10" key="1">
    <citation type="submission" date="2017-09" db="EMBL/GenBank/DDBJ databases">
        <title>The Reconstruction of 2,631 Draft Metagenome-Assembled Genomes from the Global Oceans.</title>
        <authorList>
            <person name="Tully B.J."/>
            <person name="Graham E.D."/>
            <person name="Heidelberg J.F."/>
        </authorList>
    </citation>
    <scope>NUCLEOTIDE SEQUENCE [LARGE SCALE GENOMIC DNA]</scope>
</reference>
<name>A0A2D6LP69_9ARCH</name>
<keyword evidence="5" id="KW-0378">Hydrolase</keyword>
<protein>
    <recommendedName>
        <fullName evidence="11">Exosortase/archaeosortase family protein</fullName>
    </recommendedName>
</protein>
<dbReference type="InterPro" id="IPR026392">
    <property type="entry name" value="Exo/Archaeosortase_dom"/>
</dbReference>
<comment type="caution">
    <text evidence="9">The sequence shown here is derived from an EMBL/GenBank/DDBJ whole genome shotgun (WGS) entry which is preliminary data.</text>
</comment>
<keyword evidence="2" id="KW-1003">Cell membrane</keyword>
<evidence type="ECO:0000313" key="9">
    <source>
        <dbReference type="EMBL" id="MAG17970.1"/>
    </source>
</evidence>
<feature type="transmembrane region" description="Helical" evidence="8">
    <location>
        <begin position="12"/>
        <end position="34"/>
    </location>
</feature>
<evidence type="ECO:0000256" key="4">
    <source>
        <dbReference type="ARBA" id="ARBA00022692"/>
    </source>
</evidence>
<dbReference type="InterPro" id="IPR019127">
    <property type="entry name" value="Exosortase"/>
</dbReference>
<evidence type="ECO:0000256" key="6">
    <source>
        <dbReference type="ARBA" id="ARBA00022989"/>
    </source>
</evidence>
<feature type="transmembrane region" description="Helical" evidence="8">
    <location>
        <begin position="128"/>
        <end position="148"/>
    </location>
</feature>
<evidence type="ECO:0000313" key="10">
    <source>
        <dbReference type="Proteomes" id="UP000226712"/>
    </source>
</evidence>
<dbReference type="GO" id="GO:0006508">
    <property type="term" value="P:proteolysis"/>
    <property type="evidence" value="ECO:0007669"/>
    <property type="project" value="UniProtKB-KW"/>
</dbReference>
<dbReference type="GO" id="GO:0005886">
    <property type="term" value="C:plasma membrane"/>
    <property type="evidence" value="ECO:0007669"/>
    <property type="project" value="UniProtKB-SubCell"/>
</dbReference>
<evidence type="ECO:0000256" key="3">
    <source>
        <dbReference type="ARBA" id="ARBA00022670"/>
    </source>
</evidence>
<evidence type="ECO:0000256" key="2">
    <source>
        <dbReference type="ARBA" id="ARBA00022475"/>
    </source>
</evidence>
<organism evidence="9 10">
    <name type="scientific">Candidatus Iainarchaeum sp</name>
    <dbReference type="NCBI Taxonomy" id="3101447"/>
    <lineage>
        <taxon>Archaea</taxon>
        <taxon>Candidatus Iainarchaeota</taxon>
        <taxon>Candidatus Iainarchaeia</taxon>
        <taxon>Candidatus Iainarchaeales</taxon>
        <taxon>Candidatus Iainarchaeaceae</taxon>
        <taxon>Candidatus Iainarchaeum</taxon>
    </lineage>
</organism>
<sequence length="162" mass="18696">MVKLDKKYLIFLVKFFAIFLFLEFFVFGTNLTFLQEFIAKTQADFLGLRYVNNLIFVSDGIFEIVPECTGIVSASILASIIFSMKKPEMKKKFFIFGLGFVLLFIVNYLRVLSIIWVGMEFGIENAELLHITSWFVSSGLVLGLWYYFTKRITGEKNLSGFL</sequence>
<evidence type="ECO:0000256" key="1">
    <source>
        <dbReference type="ARBA" id="ARBA00004651"/>
    </source>
</evidence>
<feature type="transmembrane region" description="Helical" evidence="8">
    <location>
        <begin position="93"/>
        <end position="116"/>
    </location>
</feature>
<keyword evidence="4 8" id="KW-0812">Transmembrane</keyword>
<gene>
    <name evidence="9" type="ORF">CL944_00680</name>
</gene>
<evidence type="ECO:0000256" key="7">
    <source>
        <dbReference type="ARBA" id="ARBA00023136"/>
    </source>
</evidence>
<comment type="subcellular location">
    <subcellularLocation>
        <location evidence="1">Cell membrane</location>
        <topology evidence="1">Multi-pass membrane protein</topology>
    </subcellularLocation>
</comment>
<accession>A0A2D6LP69</accession>
<feature type="transmembrane region" description="Helical" evidence="8">
    <location>
        <begin position="54"/>
        <end position="81"/>
    </location>
</feature>
<dbReference type="EMBL" id="NZBD01000004">
    <property type="protein sequence ID" value="MAG17970.1"/>
    <property type="molecule type" value="Genomic_DNA"/>
</dbReference>